<sequence>MSNKKKNNVGSRLDFMPNRLNKYSIRKFTVGTASILVGASLILGHQEAEAAETTQSESSPNTDSTNQSTDNTTSNVQSNNTTQATTSDTQNTTTKSPTSNTTASTVNEKVETTNKNDTKLNEDKKITNKDNVNTNNDISTTNNKAESPAQNKGTTEQDTANSSHDQHTDQNQQNDKKVNDSQKAQNKTVKTNQDDTNQQNTSGNNEPAQSTNDTTTKKEQYAANKVADLGVDKNVQTDVAQNVKSQNDISNLSKEQLDQIILATTIQKDLQNPNSKLGLDPFIALAATPASASTSTTPTPVSPKFKTRMFFATPTPSGTNVNDKVNFTNLTMTTTQGRTLNGNPDVWITSADNIIIKGNYQIDNTVKEGDYFTVKYGDYIRPGGGIDYLPGNVDLKSVDGDIVARGDYDKASNTIKYTFTNYVDQYKDIKGSFTSINSAKRENATTDKTVYPMAVTYGNQSVTNNIAVEYGNNKSDVLVSATSYSNNKQYNMVTYVNQPGSIHYNTKLTTDLNGFTLDKNNFKIYEVLDTSAMVDSFTPNYSDTSKLKDVTSSFASAITTNNDNTQATINFGNIAQNKRYIVSQVMTRTGNADSDKISYTLTGLDKNNRPESVKKVNSYSTSSGTSTANGTELTYEIGDYVWEDTNQDGIQNDGGKGIANVYVKLTDATTGTVIDRVTTDANGKYLFKNVPNGTYKIDFTAPSNYTASPVTAGSDTALDSNGQTTTVTVNNANNYTIDSGFFRNDQYKLGDYVWEDTNKNGIQDVNEKGIAGVSVALKDSKGQVIDQTTTDGDGKYLFTNLKNGTYTVTFQPPAGYKATLANQGTNNALDSNGLESTATINFADNNTIDSGFIKKDKYNVGDFVWNDSNKNGIQDAGEAGIGGVTVLLKNDQGRTIANTVTDRDGKYGFYDIEEGTYTIQFIEPDGYTLSPTNVGSNTNIDSNGPVVKLVLQNNDYSNDLGLYKNTAPSLDEYEITVEDVSYKNEVRENKSLPKNTIQLAQQGEDGRDRVFYKQLGYNPDLTGKDQSKLLQVNGYYFEEVRRDHLYTSKNAIFEYNLDDNAGVTNITYNPGNNTYTVTYNDGSTKELPGQQPKGLTIDNSYINNNGDTVVNFSDGSTITIPKGKDGVDGKPGVDGKTPTVEQTPITNDKGEQTGVTIVVKDGNGNVVSTQNVLNGKNGTDGKDGAKGEKGDKGDKGDTGANGKDGTNGVDGKDGKTPTVEQTPIKDAQGNTIGTTIIVKDGDGKEISRQNILNGKDGANGADGKDGKTPTVEQTPIKDAQGNTIGTTIIVKDGDGKEISRQDILNGKDGTDGKDGAKGEKGDKGDKGDTGANGKDGTNGVDGKDGKTPSVEQ</sequence>
<feature type="compositionally biased region" description="Basic and acidic residues" evidence="7">
    <location>
        <begin position="1179"/>
        <end position="1197"/>
    </location>
</feature>
<proteinExistence type="predicted"/>
<dbReference type="SUPFAM" id="SSF117074">
    <property type="entry name" value="Hypothetical protein PA1324"/>
    <property type="match status" value="3"/>
</dbReference>
<dbReference type="PANTHER" id="PTHR23303:SF15">
    <property type="entry name" value="COLOSSIN-A"/>
    <property type="match status" value="1"/>
</dbReference>
<protein>
    <recommendedName>
        <fullName evidence="13">YSIRK-type signal peptide-containing protein</fullName>
    </recommendedName>
</protein>
<dbReference type="Gene3D" id="2.60.40.10">
    <property type="entry name" value="Immunoglobulins"/>
    <property type="match status" value="3"/>
</dbReference>
<feature type="compositionally biased region" description="Low complexity" evidence="7">
    <location>
        <begin position="51"/>
        <end position="105"/>
    </location>
</feature>
<dbReference type="GO" id="GO:0007155">
    <property type="term" value="P:cell adhesion"/>
    <property type="evidence" value="ECO:0007669"/>
    <property type="project" value="InterPro"/>
</dbReference>
<feature type="region of interest" description="Disordered" evidence="7">
    <location>
        <begin position="1120"/>
        <end position="1228"/>
    </location>
</feature>
<feature type="domain" description="SDR-like Ig" evidence="10">
    <location>
        <begin position="349"/>
        <end position="446"/>
    </location>
</feature>
<dbReference type="SUPFAM" id="SSF49401">
    <property type="entry name" value="Bacterial adhesins"/>
    <property type="match status" value="2"/>
</dbReference>
<feature type="compositionally biased region" description="Basic and acidic residues" evidence="7">
    <location>
        <begin position="164"/>
        <end position="180"/>
    </location>
</feature>
<dbReference type="InterPro" id="IPR051417">
    <property type="entry name" value="SDr/BOS_complex"/>
</dbReference>
<evidence type="ECO:0000259" key="10">
    <source>
        <dbReference type="Pfam" id="PF17961"/>
    </source>
</evidence>
<dbReference type="InterPro" id="IPR013783">
    <property type="entry name" value="Ig-like_fold"/>
</dbReference>
<feature type="compositionally biased region" description="Polar residues" evidence="7">
    <location>
        <begin position="181"/>
        <end position="214"/>
    </location>
</feature>
<keyword evidence="6" id="KW-0572">Peptidoglycan-anchor</keyword>
<dbReference type="InterPro" id="IPR011252">
    <property type="entry name" value="Fibrogen-bd_dom1"/>
</dbReference>
<comment type="caution">
    <text evidence="11">The sequence shown here is derived from an EMBL/GenBank/DDBJ whole genome shotgun (WGS) entry which is preliminary data.</text>
</comment>
<dbReference type="InterPro" id="IPR033764">
    <property type="entry name" value="Sdr_B"/>
</dbReference>
<evidence type="ECO:0000256" key="4">
    <source>
        <dbReference type="ARBA" id="ARBA00022729"/>
    </source>
</evidence>
<feature type="region of interest" description="Disordered" evidence="7">
    <location>
        <begin position="48"/>
        <end position="217"/>
    </location>
</feature>
<evidence type="ECO:0000313" key="12">
    <source>
        <dbReference type="Proteomes" id="UP000005413"/>
    </source>
</evidence>
<dbReference type="InterPro" id="IPR008966">
    <property type="entry name" value="Adhesion_dom_sf"/>
</dbReference>
<gene>
    <name evidence="11" type="ORF">SS7213T_05757</name>
</gene>
<feature type="compositionally biased region" description="Polar residues" evidence="7">
    <location>
        <begin position="129"/>
        <end position="163"/>
    </location>
</feature>
<dbReference type="InterPro" id="IPR005877">
    <property type="entry name" value="YSIRK_signal_dom"/>
</dbReference>
<keyword evidence="3" id="KW-0964">Secreted</keyword>
<feature type="compositionally biased region" description="Basic and acidic residues" evidence="7">
    <location>
        <begin position="1308"/>
        <end position="1328"/>
    </location>
</feature>
<feature type="domain" description="SD-repeat containing protein B" evidence="9">
    <location>
        <begin position="636"/>
        <end position="740"/>
    </location>
</feature>
<evidence type="ECO:0000256" key="7">
    <source>
        <dbReference type="SAM" id="MobiDB-lite"/>
    </source>
</evidence>
<keyword evidence="12" id="KW-1185">Reference proteome</keyword>
<feature type="compositionally biased region" description="Low complexity" evidence="7">
    <location>
        <begin position="1329"/>
        <end position="1338"/>
    </location>
</feature>
<evidence type="ECO:0000259" key="8">
    <source>
        <dbReference type="Pfam" id="PF04650"/>
    </source>
</evidence>
<dbReference type="Proteomes" id="UP000005413">
    <property type="component" value="Unassembled WGS sequence"/>
</dbReference>
<evidence type="ECO:0000256" key="5">
    <source>
        <dbReference type="ARBA" id="ARBA00022737"/>
    </source>
</evidence>
<keyword evidence="4" id="KW-0732">Signal</keyword>
<feature type="domain" description="SD-repeat containing protein B" evidence="9">
    <location>
        <begin position="859"/>
        <end position="947"/>
    </location>
</feature>
<dbReference type="EMBL" id="AEUN01000391">
    <property type="protein sequence ID" value="EHJ08118.1"/>
    <property type="molecule type" value="Genomic_DNA"/>
</dbReference>
<keyword evidence="5" id="KW-0677">Repeat</keyword>
<organism evidence="11 12">
    <name type="scientific">Staphylococcus simiae CCM 7213 = CCUG 51256</name>
    <dbReference type="NCBI Taxonomy" id="911238"/>
    <lineage>
        <taxon>Bacteria</taxon>
        <taxon>Bacillati</taxon>
        <taxon>Bacillota</taxon>
        <taxon>Bacilli</taxon>
        <taxon>Bacillales</taxon>
        <taxon>Staphylococcaceae</taxon>
        <taxon>Staphylococcus</taxon>
    </lineage>
</organism>
<dbReference type="Gene3D" id="2.60.40.1290">
    <property type="match status" value="1"/>
</dbReference>
<dbReference type="RefSeq" id="WP_002463550.1">
    <property type="nucleotide sequence ID" value="NZ_AEUN01000391.1"/>
</dbReference>
<dbReference type="InterPro" id="IPR008160">
    <property type="entry name" value="Collagen"/>
</dbReference>
<dbReference type="InterPro" id="IPR041171">
    <property type="entry name" value="SDR_Ig"/>
</dbReference>
<accession>G5JI66</accession>
<reference evidence="11 12" key="1">
    <citation type="journal article" date="2012" name="BMC Genomics">
        <title>Comparative genomic analysis of the genus Staphylococcus including Staphylococcus aureus and its newly described sister species Staphylococcus simiae.</title>
        <authorList>
            <person name="Suzuki H."/>
            <person name="Lefebure T."/>
            <person name="Pavinski Bitar P."/>
            <person name="Stanhope M.J."/>
        </authorList>
    </citation>
    <scope>NUCLEOTIDE SEQUENCE [LARGE SCALE GENOMIC DNA]</scope>
    <source>
        <strain evidence="11 12">CCM 7213</strain>
    </source>
</reference>
<name>G5JI66_9STAP</name>
<evidence type="ECO:0000256" key="2">
    <source>
        <dbReference type="ARBA" id="ARBA00022512"/>
    </source>
</evidence>
<feature type="domain" description="SD-repeat containing protein B" evidence="9">
    <location>
        <begin position="748"/>
        <end position="851"/>
    </location>
</feature>
<comment type="subcellular location">
    <subcellularLocation>
        <location evidence="1">Secreted</location>
        <location evidence="1">Cell wall</location>
        <topology evidence="1">Peptidoglycan-anchor</topology>
    </subcellularLocation>
</comment>
<feature type="compositionally biased region" description="Basic and acidic residues" evidence="7">
    <location>
        <begin position="1122"/>
        <end position="1133"/>
    </location>
</feature>
<evidence type="ECO:0000256" key="6">
    <source>
        <dbReference type="ARBA" id="ARBA00023088"/>
    </source>
</evidence>
<feature type="non-terminal residue" evidence="11">
    <location>
        <position position="1352"/>
    </location>
</feature>
<evidence type="ECO:0000256" key="1">
    <source>
        <dbReference type="ARBA" id="ARBA00004168"/>
    </source>
</evidence>
<dbReference type="NCBIfam" id="TIGR01168">
    <property type="entry name" value="YSIRK_signal"/>
    <property type="match status" value="1"/>
</dbReference>
<feature type="compositionally biased region" description="Low complexity" evidence="7">
    <location>
        <begin position="1198"/>
        <end position="1207"/>
    </location>
</feature>
<feature type="domain" description="YSIRK Gram-positive signal peptide" evidence="8">
    <location>
        <begin position="18"/>
        <end position="43"/>
    </location>
</feature>
<dbReference type="Gene3D" id="2.60.40.1280">
    <property type="match status" value="1"/>
</dbReference>
<evidence type="ECO:0000313" key="11">
    <source>
        <dbReference type="EMBL" id="EHJ08118.1"/>
    </source>
</evidence>
<dbReference type="Pfam" id="PF01391">
    <property type="entry name" value="Collagen"/>
    <property type="match status" value="1"/>
</dbReference>
<dbReference type="Pfam" id="PF17961">
    <property type="entry name" value="Big_8"/>
    <property type="match status" value="1"/>
</dbReference>
<evidence type="ECO:0000256" key="3">
    <source>
        <dbReference type="ARBA" id="ARBA00022525"/>
    </source>
</evidence>
<evidence type="ECO:0008006" key="13">
    <source>
        <dbReference type="Google" id="ProtNLM"/>
    </source>
</evidence>
<dbReference type="Pfam" id="PF17210">
    <property type="entry name" value="SdrD_B"/>
    <property type="match status" value="3"/>
</dbReference>
<dbReference type="Pfam" id="PF04650">
    <property type="entry name" value="YSIRK_signal"/>
    <property type="match status" value="1"/>
</dbReference>
<feature type="compositionally biased region" description="Basic and acidic residues" evidence="7">
    <location>
        <begin position="1291"/>
        <end position="1300"/>
    </location>
</feature>
<feature type="compositionally biased region" description="Polar residues" evidence="7">
    <location>
        <begin position="1165"/>
        <end position="1177"/>
    </location>
</feature>
<evidence type="ECO:0000259" key="9">
    <source>
        <dbReference type="Pfam" id="PF17210"/>
    </source>
</evidence>
<dbReference type="PANTHER" id="PTHR23303">
    <property type="entry name" value="CARBOXYPEPTIDASE REGULATORY REGION-CONTAINING"/>
    <property type="match status" value="1"/>
</dbReference>
<feature type="compositionally biased region" description="Basic and acidic residues" evidence="7">
    <location>
        <begin position="108"/>
        <end position="128"/>
    </location>
</feature>
<feature type="region of interest" description="Disordered" evidence="7">
    <location>
        <begin position="1248"/>
        <end position="1352"/>
    </location>
</feature>
<keyword evidence="2" id="KW-0134">Cell wall</keyword>
<dbReference type="OrthoDB" id="2278104at2"/>